<dbReference type="Gene3D" id="1.10.238.230">
    <property type="match status" value="1"/>
</dbReference>
<keyword evidence="6" id="KW-1185">Reference proteome</keyword>
<dbReference type="Pfam" id="PF17958">
    <property type="entry name" value="EF-hand_13"/>
    <property type="match status" value="1"/>
</dbReference>
<sequence length="711" mass="78440">MKDKFISNWIPISGNRYENMNFVIEDRRRQESRQLSAPELDSKGGKKIIIRSHSQIDVINNRRNDDSDTGSPYGRTPNDNYRDNRTQSLVRSRLSKFDTERSRSLSPSPSASIREASSSPSVESSSLPSPSSSSSSPEKLIFGISPKTHSLSRELWSKYKSLIESRRNECQSSAQSSQPSQPLASGCHNGNQLCKDSNGDPTQRTIHERNTPVPSGGGSGVGPKIDGLSSAQSPPRVSVPVPESSQSSALTLSVIDSTAQPTPEQTSSSSLTVSTNALNSNIAQMSPSPVKTVTANTSTTSSAAKGQLTSDLRNGRNGTAKSRPLSAPESALQEFIVRQLTDDEKAILQKNSRNGTKDDNQPTADSIHSNGNSVTNGTTNASLRNGTTAKPIIDKPKPRIITLSRPLPKPEPKAAEPKYVNGKLVFGQIPVKPFLAKGSVAERVLMFEKCPEKTSVTKVKMSDKRDKMSYNKVGQWMKLNNDNNNNFNNKQNDTITRRFSRSNSLTGACPPGQLPKFYYPLGRPYSSHEVETQIRKITAVFDRFPARIVGRKELATILKIVGLPLYWKEPVFRAVNNTNININNNVNNGSNGNGNGKKEVISCEAFVDYWKKVISSCYDNASRFVKILTSGQRNYLLPEDFAPMIQDVIDTHPGLAFLKDAEEFHSRYVHTVIARIFYCVNKSWTGRITLPELKKSNFLQVVSLLEEEDDI</sequence>
<feature type="domain" description="PP2A regulatory subunit B'' EF-hand" evidence="3">
    <location>
        <begin position="619"/>
        <end position="708"/>
    </location>
</feature>
<feature type="compositionally biased region" description="Low complexity" evidence="2">
    <location>
        <begin position="171"/>
        <end position="185"/>
    </location>
</feature>
<dbReference type="Gene3D" id="1.10.238.220">
    <property type="match status" value="1"/>
</dbReference>
<evidence type="ECO:0000256" key="1">
    <source>
        <dbReference type="ARBA" id="ARBA00022723"/>
    </source>
</evidence>
<feature type="compositionally biased region" description="Low complexity" evidence="2">
    <location>
        <begin position="369"/>
        <end position="380"/>
    </location>
</feature>
<protein>
    <submittedName>
        <fullName evidence="5">Uncharacterized protein</fullName>
    </submittedName>
</protein>
<evidence type="ECO:0000256" key="2">
    <source>
        <dbReference type="SAM" id="MobiDB-lite"/>
    </source>
</evidence>
<feature type="compositionally biased region" description="Polar residues" evidence="2">
    <location>
        <begin position="307"/>
        <end position="320"/>
    </location>
</feature>
<keyword evidence="1" id="KW-0479">Metal-binding</keyword>
<feature type="compositionally biased region" description="Polar residues" evidence="2">
    <location>
        <begin position="282"/>
        <end position="291"/>
    </location>
</feature>
<dbReference type="InterPro" id="IPR041534">
    <property type="entry name" value="EF-hand_13"/>
</dbReference>
<dbReference type="EMBL" id="OC920816">
    <property type="protein sequence ID" value="CAD7652845.1"/>
    <property type="molecule type" value="Genomic_DNA"/>
</dbReference>
<dbReference type="FunFam" id="1.10.238.220:FF:000001">
    <property type="entry name" value="Serine/threonine-protein phosphatase 2A regulatory subunit B'' subunit alpha"/>
    <property type="match status" value="1"/>
</dbReference>
<accession>A0A7R9M3L8</accession>
<evidence type="ECO:0000313" key="5">
    <source>
        <dbReference type="EMBL" id="CAD7652845.1"/>
    </source>
</evidence>
<feature type="region of interest" description="Disordered" evidence="2">
    <location>
        <begin position="349"/>
        <end position="395"/>
    </location>
</feature>
<dbReference type="PANTHER" id="PTHR14095:SF0">
    <property type="entry name" value="MIP22305P"/>
    <property type="match status" value="1"/>
</dbReference>
<dbReference type="AlphaFoldDB" id="A0A7R9M3L8"/>
<dbReference type="InterPro" id="IPR048855">
    <property type="entry name" value="P2R3A_B_D_EF-hand"/>
</dbReference>
<feature type="compositionally biased region" description="Low complexity" evidence="2">
    <location>
        <begin position="292"/>
        <end position="304"/>
    </location>
</feature>
<reference evidence="5" key="1">
    <citation type="submission" date="2020-11" db="EMBL/GenBank/DDBJ databases">
        <authorList>
            <person name="Tran Van P."/>
        </authorList>
    </citation>
    <scope>NUCLEOTIDE SEQUENCE</scope>
</reference>
<proteinExistence type="predicted"/>
<gene>
    <name evidence="5" type="ORF">ONB1V03_LOCUS9504</name>
</gene>
<organism evidence="5">
    <name type="scientific">Oppiella nova</name>
    <dbReference type="NCBI Taxonomy" id="334625"/>
    <lineage>
        <taxon>Eukaryota</taxon>
        <taxon>Metazoa</taxon>
        <taxon>Ecdysozoa</taxon>
        <taxon>Arthropoda</taxon>
        <taxon>Chelicerata</taxon>
        <taxon>Arachnida</taxon>
        <taxon>Acari</taxon>
        <taxon>Acariformes</taxon>
        <taxon>Sarcoptiformes</taxon>
        <taxon>Oribatida</taxon>
        <taxon>Brachypylina</taxon>
        <taxon>Oppioidea</taxon>
        <taxon>Oppiidae</taxon>
        <taxon>Oppiella</taxon>
    </lineage>
</organism>
<feature type="non-terminal residue" evidence="5">
    <location>
        <position position="1"/>
    </location>
</feature>
<evidence type="ECO:0000313" key="6">
    <source>
        <dbReference type="Proteomes" id="UP000728032"/>
    </source>
</evidence>
<dbReference type="SUPFAM" id="SSF47473">
    <property type="entry name" value="EF-hand"/>
    <property type="match status" value="1"/>
</dbReference>
<feature type="region of interest" description="Disordered" evidence="2">
    <location>
        <begin position="170"/>
        <end position="250"/>
    </location>
</feature>
<dbReference type="GO" id="GO:0000159">
    <property type="term" value="C:protein phosphatase type 2A complex"/>
    <property type="evidence" value="ECO:0007669"/>
    <property type="project" value="TreeGrafter"/>
</dbReference>
<feature type="domain" description="Serine/threonine-protein phosphatase 2A regulatory subunit B'' subunit alpha/beta/delta EF-hand" evidence="4">
    <location>
        <begin position="536"/>
        <end position="574"/>
    </location>
</feature>
<feature type="region of interest" description="Disordered" evidence="2">
    <location>
        <begin position="282"/>
        <end position="327"/>
    </location>
</feature>
<name>A0A7R9M3L8_9ACAR</name>
<evidence type="ECO:0000259" key="3">
    <source>
        <dbReference type="Pfam" id="PF17958"/>
    </source>
</evidence>
<evidence type="ECO:0000259" key="4">
    <source>
        <dbReference type="Pfam" id="PF21161"/>
    </source>
</evidence>
<feature type="compositionally biased region" description="Low complexity" evidence="2">
    <location>
        <begin position="229"/>
        <end position="249"/>
    </location>
</feature>
<feature type="compositionally biased region" description="Low complexity" evidence="2">
    <location>
        <begin position="104"/>
        <end position="137"/>
    </location>
</feature>
<dbReference type="PANTHER" id="PTHR14095">
    <property type="entry name" value="PHOSPHATASE 2A REGULATORY SUBUNIT-RELATED"/>
    <property type="match status" value="1"/>
</dbReference>
<dbReference type="EMBL" id="CAJPVJ010005991">
    <property type="protein sequence ID" value="CAG2170032.1"/>
    <property type="molecule type" value="Genomic_DNA"/>
</dbReference>
<feature type="region of interest" description="Disordered" evidence="2">
    <location>
        <begin position="52"/>
        <end position="140"/>
    </location>
</feature>
<dbReference type="Proteomes" id="UP000728032">
    <property type="component" value="Unassembled WGS sequence"/>
</dbReference>
<dbReference type="GO" id="GO:0019888">
    <property type="term" value="F:protein phosphatase regulator activity"/>
    <property type="evidence" value="ECO:0007669"/>
    <property type="project" value="TreeGrafter"/>
</dbReference>
<feature type="compositionally biased region" description="Polar residues" evidence="2">
    <location>
        <begin position="188"/>
        <end position="204"/>
    </location>
</feature>
<dbReference type="GO" id="GO:0046872">
    <property type="term" value="F:metal ion binding"/>
    <property type="evidence" value="ECO:0007669"/>
    <property type="project" value="UniProtKB-KW"/>
</dbReference>
<dbReference type="InterPro" id="IPR011992">
    <property type="entry name" value="EF-hand-dom_pair"/>
</dbReference>
<dbReference type="Pfam" id="PF21161">
    <property type="entry name" value="P2R3B_EF-hand"/>
    <property type="match status" value="1"/>
</dbReference>
<dbReference type="OrthoDB" id="6500183at2759"/>